<feature type="domain" description="GINS subunit" evidence="7">
    <location>
        <begin position="91"/>
        <end position="156"/>
    </location>
</feature>
<dbReference type="SUPFAM" id="SSF158573">
    <property type="entry name" value="GINS helical bundle-like"/>
    <property type="match status" value="1"/>
</dbReference>
<dbReference type="STRING" id="763407.A0A162PZ20"/>
<evidence type="ECO:0000256" key="2">
    <source>
        <dbReference type="ARBA" id="ARBA00008187"/>
    </source>
</evidence>
<organism evidence="9 10">
    <name type="scientific">Phycomyces blakesleeanus (strain ATCC 8743b / DSM 1359 / FGSC 10004 / NBRC 33097 / NRRL 1555)</name>
    <dbReference type="NCBI Taxonomy" id="763407"/>
    <lineage>
        <taxon>Eukaryota</taxon>
        <taxon>Fungi</taxon>
        <taxon>Fungi incertae sedis</taxon>
        <taxon>Mucoromycota</taxon>
        <taxon>Mucoromycotina</taxon>
        <taxon>Mucoromycetes</taxon>
        <taxon>Mucorales</taxon>
        <taxon>Phycomycetaceae</taxon>
        <taxon>Phycomyces</taxon>
    </lineage>
</organism>
<dbReference type="PANTHER" id="PTHR21206:SF0">
    <property type="entry name" value="DNA REPLICATION COMPLEX GINS PROTEIN SLD5"/>
    <property type="match status" value="1"/>
</dbReference>
<dbReference type="InParanoid" id="A0A162PZ20"/>
<keyword evidence="10" id="KW-1185">Reference proteome</keyword>
<dbReference type="Pfam" id="PF16922">
    <property type="entry name" value="SLD5_C"/>
    <property type="match status" value="1"/>
</dbReference>
<keyword evidence="5 6" id="KW-0539">Nucleus</keyword>
<evidence type="ECO:0000259" key="7">
    <source>
        <dbReference type="Pfam" id="PF05916"/>
    </source>
</evidence>
<accession>A0A162PZ20</accession>
<evidence type="ECO:0000256" key="5">
    <source>
        <dbReference type="ARBA" id="ARBA00023242"/>
    </source>
</evidence>
<dbReference type="OrthoDB" id="338231at2759"/>
<dbReference type="SUPFAM" id="SSF160059">
    <property type="entry name" value="PriA/YqbF domain"/>
    <property type="match status" value="1"/>
</dbReference>
<feature type="domain" description="DNA replication complex GINS protein SLD5 C-terminal" evidence="8">
    <location>
        <begin position="188"/>
        <end position="240"/>
    </location>
</feature>
<evidence type="ECO:0000256" key="1">
    <source>
        <dbReference type="ARBA" id="ARBA00004123"/>
    </source>
</evidence>
<name>A0A162PZ20_PHYB8</name>
<dbReference type="InterPro" id="IPR021151">
    <property type="entry name" value="GINS_A"/>
</dbReference>
<sequence length="240" mass="27815">MSVIEDDTSTVNSSQNNLSFHLSQEDSLYAQAVAVSQLNENYDDDQVTALTHAWINERNSPELLKYKRRLVESLLDKLREKIDNVLDSTTVDAKNMFVSVVYETEVERVRYLIKSYLRARLFKIEKFALHLLRLPDYEDIMSPQEIVYARSYQELLDGSNHEAFVRLLPPSQHKQDEMSGELSMIVTPNLEAPVFCRFLKDGQRVVLSMTEMVDYEKGDIVLLRYRSVKDLLEEGTVELI</sequence>
<keyword evidence="4 6" id="KW-0235">DNA replication</keyword>
<dbReference type="GO" id="GO:0000727">
    <property type="term" value="P:double-strand break repair via break-induced replication"/>
    <property type="evidence" value="ECO:0007669"/>
    <property type="project" value="TreeGrafter"/>
</dbReference>
<dbReference type="Gene3D" id="3.40.5.60">
    <property type="match status" value="1"/>
</dbReference>
<evidence type="ECO:0000256" key="3">
    <source>
        <dbReference type="ARBA" id="ARBA00014804"/>
    </source>
</evidence>
<protein>
    <recommendedName>
        <fullName evidence="3 6">DNA replication complex GINS protein SLD5</fullName>
    </recommendedName>
</protein>
<dbReference type="GO" id="GO:0000811">
    <property type="term" value="C:GINS complex"/>
    <property type="evidence" value="ECO:0007669"/>
    <property type="project" value="TreeGrafter"/>
</dbReference>
<dbReference type="Proteomes" id="UP000077315">
    <property type="component" value="Unassembled WGS sequence"/>
</dbReference>
<dbReference type="Gene3D" id="1.20.58.1030">
    <property type="match status" value="1"/>
</dbReference>
<dbReference type="InterPro" id="IPR036224">
    <property type="entry name" value="GINS_bundle-like_dom_sf"/>
</dbReference>
<dbReference type="VEuPathDB" id="FungiDB:PHYBLDRAFT_166854"/>
<gene>
    <name evidence="9" type="ORF">PHYBLDRAFT_166854</name>
</gene>
<dbReference type="InterPro" id="IPR008591">
    <property type="entry name" value="GINS_Sld5"/>
</dbReference>
<dbReference type="CDD" id="cd11711">
    <property type="entry name" value="GINS_A_Sld5"/>
    <property type="match status" value="1"/>
</dbReference>
<dbReference type="InterPro" id="IPR038749">
    <property type="entry name" value="Sld5_GINS_A"/>
</dbReference>
<dbReference type="InterPro" id="IPR031633">
    <property type="entry name" value="SLD5_C"/>
</dbReference>
<dbReference type="PIRSF" id="PIRSF007764">
    <property type="entry name" value="Sld5"/>
    <property type="match status" value="1"/>
</dbReference>
<evidence type="ECO:0000259" key="8">
    <source>
        <dbReference type="Pfam" id="PF16922"/>
    </source>
</evidence>
<dbReference type="GeneID" id="28996412"/>
<dbReference type="FunCoup" id="A0A162PZ20">
    <property type="interactions" value="488"/>
</dbReference>
<evidence type="ECO:0000256" key="6">
    <source>
        <dbReference type="PIRNR" id="PIRNR007764"/>
    </source>
</evidence>
<comment type="function">
    <text evidence="6">The GINS complex plays an essential role in the initiation of DNA replication.</text>
</comment>
<dbReference type="RefSeq" id="XP_018293666.1">
    <property type="nucleotide sequence ID" value="XM_018435506.1"/>
</dbReference>
<dbReference type="GO" id="GO:0006261">
    <property type="term" value="P:DNA-templated DNA replication"/>
    <property type="evidence" value="ECO:0007669"/>
    <property type="project" value="InterPro"/>
</dbReference>
<reference evidence="10" key="1">
    <citation type="submission" date="2015-06" db="EMBL/GenBank/DDBJ databases">
        <title>Expansion of signal transduction pathways in fungi by whole-genome duplication.</title>
        <authorList>
            <consortium name="DOE Joint Genome Institute"/>
            <person name="Corrochano L.M."/>
            <person name="Kuo A."/>
            <person name="Marcet-Houben M."/>
            <person name="Polaino S."/>
            <person name="Salamov A."/>
            <person name="Villalobos J.M."/>
            <person name="Alvarez M.I."/>
            <person name="Avalos J."/>
            <person name="Benito E.P."/>
            <person name="Benoit I."/>
            <person name="Burger G."/>
            <person name="Camino L.P."/>
            <person name="Canovas D."/>
            <person name="Cerda-Olmedo E."/>
            <person name="Cheng J.-F."/>
            <person name="Dominguez A."/>
            <person name="Elias M."/>
            <person name="Eslava A.P."/>
            <person name="Glaser F."/>
            <person name="Grimwood J."/>
            <person name="Gutierrez G."/>
            <person name="Heitman J."/>
            <person name="Henrissat B."/>
            <person name="Iturriaga E.A."/>
            <person name="Lang B.F."/>
            <person name="Lavin J.L."/>
            <person name="Lee S."/>
            <person name="Li W."/>
            <person name="Lindquist E."/>
            <person name="Lopez-Garcia S."/>
            <person name="Luque E.M."/>
            <person name="Marcos A.T."/>
            <person name="Martin J."/>
            <person name="McCluskey K."/>
            <person name="Medina H.R."/>
            <person name="Miralles-Duran A."/>
            <person name="Miyazaki A."/>
            <person name="Munoz-Torres E."/>
            <person name="Oguiza J.A."/>
            <person name="Ohm R."/>
            <person name="Olmedo M."/>
            <person name="Orejas M."/>
            <person name="Ortiz-Castellanos L."/>
            <person name="Pisabarro A.G."/>
            <person name="Rodriguez-Romero J."/>
            <person name="Ruiz-Herrera J."/>
            <person name="Ruiz-Vazquez R."/>
            <person name="Sanz C."/>
            <person name="Schackwitz W."/>
            <person name="Schmutz J."/>
            <person name="Shahriari M."/>
            <person name="Shelest E."/>
            <person name="Silva-Franco F."/>
            <person name="Soanes D."/>
            <person name="Syed K."/>
            <person name="Tagua V.G."/>
            <person name="Talbot N.J."/>
            <person name="Thon M."/>
            <person name="De vries R.P."/>
            <person name="Wiebenga A."/>
            <person name="Yadav J.S."/>
            <person name="Braun E.L."/>
            <person name="Baker S."/>
            <person name="Garre V."/>
            <person name="Horwitz B."/>
            <person name="Torres-Martinez S."/>
            <person name="Idnurm A."/>
            <person name="Herrera-Estrella A."/>
            <person name="Gabaldon T."/>
            <person name="Grigoriev I.V."/>
        </authorList>
    </citation>
    <scope>NUCLEOTIDE SEQUENCE [LARGE SCALE GENOMIC DNA]</scope>
    <source>
        <strain evidence="10">NRRL 1555(-)</strain>
    </source>
</reference>
<evidence type="ECO:0000313" key="10">
    <source>
        <dbReference type="Proteomes" id="UP000077315"/>
    </source>
</evidence>
<proteinExistence type="inferred from homology"/>
<evidence type="ECO:0000313" key="9">
    <source>
        <dbReference type="EMBL" id="OAD75626.1"/>
    </source>
</evidence>
<dbReference type="Pfam" id="PF05916">
    <property type="entry name" value="Sld5"/>
    <property type="match status" value="1"/>
</dbReference>
<evidence type="ECO:0000256" key="4">
    <source>
        <dbReference type="ARBA" id="ARBA00022705"/>
    </source>
</evidence>
<dbReference type="PANTHER" id="PTHR21206">
    <property type="entry name" value="SLD5 PROTEIN"/>
    <property type="match status" value="1"/>
</dbReference>
<comment type="similarity">
    <text evidence="2 6">Belongs to the GINS4/SLD5 family.</text>
</comment>
<dbReference type="AlphaFoldDB" id="A0A162PZ20"/>
<dbReference type="EMBL" id="KV440977">
    <property type="protein sequence ID" value="OAD75626.1"/>
    <property type="molecule type" value="Genomic_DNA"/>
</dbReference>
<comment type="subcellular location">
    <subcellularLocation>
        <location evidence="1 6">Nucleus</location>
    </subcellularLocation>
</comment>
<dbReference type="CDD" id="cd21692">
    <property type="entry name" value="GINS_B_Sld5"/>
    <property type="match status" value="1"/>
</dbReference>